<keyword evidence="3" id="KW-1003">Cell membrane</keyword>
<evidence type="ECO:0000259" key="10">
    <source>
        <dbReference type="PROSITE" id="PS50893"/>
    </source>
</evidence>
<dbReference type="PROSITE" id="PS50893">
    <property type="entry name" value="ABC_TRANSPORTER_2"/>
    <property type="match status" value="1"/>
</dbReference>
<comment type="subcellular location">
    <subcellularLocation>
        <location evidence="1">Cell membrane</location>
        <topology evidence="1">Multi-pass membrane protein</topology>
    </subcellularLocation>
</comment>
<keyword evidence="6 12" id="KW-0067">ATP-binding</keyword>
<dbReference type="OrthoDB" id="9772049at2"/>
<dbReference type="Gene3D" id="3.40.50.300">
    <property type="entry name" value="P-loop containing nucleotide triphosphate hydrolases"/>
    <property type="match status" value="1"/>
</dbReference>
<dbReference type="eggNOG" id="COG1132">
    <property type="taxonomic scope" value="Bacteria"/>
</dbReference>
<dbReference type="STRING" id="177439.DP0080"/>
<evidence type="ECO:0000256" key="5">
    <source>
        <dbReference type="ARBA" id="ARBA00022741"/>
    </source>
</evidence>
<proteinExistence type="predicted"/>
<dbReference type="Gene3D" id="1.20.1560.10">
    <property type="entry name" value="ABC transporter type 1, transmembrane domain"/>
    <property type="match status" value="1"/>
</dbReference>
<keyword evidence="4 9" id="KW-0812">Transmembrane</keyword>
<dbReference type="InterPro" id="IPR039421">
    <property type="entry name" value="Type_1_exporter"/>
</dbReference>
<dbReference type="FunFam" id="3.40.50.300:FF:000221">
    <property type="entry name" value="Multidrug ABC transporter ATP-binding protein"/>
    <property type="match status" value="1"/>
</dbReference>
<evidence type="ECO:0000256" key="9">
    <source>
        <dbReference type="SAM" id="Phobius"/>
    </source>
</evidence>
<evidence type="ECO:0000256" key="3">
    <source>
        <dbReference type="ARBA" id="ARBA00022475"/>
    </source>
</evidence>
<dbReference type="CDD" id="cd18541">
    <property type="entry name" value="ABC_6TM_TmrB_like"/>
    <property type="match status" value="1"/>
</dbReference>
<dbReference type="InterPro" id="IPR011527">
    <property type="entry name" value="ABC1_TM_dom"/>
</dbReference>
<organism evidence="12 13">
    <name type="scientific">Desulfotalea psychrophila (strain LSv54 / DSM 12343)</name>
    <dbReference type="NCBI Taxonomy" id="177439"/>
    <lineage>
        <taxon>Bacteria</taxon>
        <taxon>Pseudomonadati</taxon>
        <taxon>Thermodesulfobacteriota</taxon>
        <taxon>Desulfobulbia</taxon>
        <taxon>Desulfobulbales</taxon>
        <taxon>Desulfocapsaceae</taxon>
        <taxon>Desulfotalea</taxon>
    </lineage>
</organism>
<dbReference type="InterPro" id="IPR036640">
    <property type="entry name" value="ABC1_TM_sf"/>
</dbReference>
<sequence length="589" mass="66141">MQSSASEKRPSLRQLLLLVAPSFKRYRLRISLGLMALIIVDILQLLIPRILKQGIDSISTKAETTNLAQLAIFIICIACTVIILRFCWRYMILGFSRILECTIRNSIFSHILQMDATFFEKNSTGKLMAHSSNDLSAVQMAFGMGTVAAVDSSVMLTVAIAFMLSINVKLTILALVPLPLLAISTKILAGQLHTRFETVQEQFSHLTEFSRSAISSIWLVKAYTMEDLQTNQFDALGKEYVRANLKVGVINGLLQPLSTLVGNLGILSIFFFGGRMVIQEVISLGDFVAFITYLYMLIWPMMAIGWVTNLAQRGLTSLQRIRLLMEQKSMMLDGPEKASRETKGARIELCDLSFTYPNASQPALHHINLTFLEKTYGLTGRTGCGKTSLCRILCRLYPVEDGMYLHNEIDVNRQGLNELREQISYVSQESTLFSDTVKNNIRFGNEEASEEEITEAARRADIHNNISELSNGYDTLIGEQGVKLSGGQRQRIALARALLTKRPILLIDDGLSAVDVETEHQIFSRLREGENKTIIIISNRIKLLSMTDEIIILDSGEIADRGSHQHLLRHNSLYQSMAKKQQEQREEKL</sequence>
<dbReference type="SUPFAM" id="SSF52540">
    <property type="entry name" value="P-loop containing nucleoside triphosphate hydrolases"/>
    <property type="match status" value="1"/>
</dbReference>
<dbReference type="RefSeq" id="WP_011187325.1">
    <property type="nucleotide sequence ID" value="NC_006138.1"/>
</dbReference>
<dbReference type="InterPro" id="IPR003439">
    <property type="entry name" value="ABC_transporter-like_ATP-bd"/>
</dbReference>
<gene>
    <name evidence="12" type="ordered locus">DP0080</name>
</gene>
<dbReference type="GO" id="GO:0005886">
    <property type="term" value="C:plasma membrane"/>
    <property type="evidence" value="ECO:0007669"/>
    <property type="project" value="UniProtKB-SubCell"/>
</dbReference>
<dbReference type="SMART" id="SM00382">
    <property type="entry name" value="AAA"/>
    <property type="match status" value="1"/>
</dbReference>
<dbReference type="Pfam" id="PF00005">
    <property type="entry name" value="ABC_tran"/>
    <property type="match status" value="1"/>
</dbReference>
<evidence type="ECO:0000256" key="4">
    <source>
        <dbReference type="ARBA" id="ARBA00022692"/>
    </source>
</evidence>
<dbReference type="PROSITE" id="PS00211">
    <property type="entry name" value="ABC_TRANSPORTER_1"/>
    <property type="match status" value="1"/>
</dbReference>
<keyword evidence="5" id="KW-0547">Nucleotide-binding</keyword>
<dbReference type="PROSITE" id="PS50929">
    <property type="entry name" value="ABC_TM1F"/>
    <property type="match status" value="1"/>
</dbReference>
<dbReference type="Proteomes" id="UP000000602">
    <property type="component" value="Chromosome"/>
</dbReference>
<evidence type="ECO:0000256" key="6">
    <source>
        <dbReference type="ARBA" id="ARBA00022840"/>
    </source>
</evidence>
<evidence type="ECO:0000259" key="11">
    <source>
        <dbReference type="PROSITE" id="PS50929"/>
    </source>
</evidence>
<feature type="transmembrane region" description="Helical" evidence="9">
    <location>
        <begin position="290"/>
        <end position="311"/>
    </location>
</feature>
<dbReference type="GO" id="GO:0005524">
    <property type="term" value="F:ATP binding"/>
    <property type="evidence" value="ECO:0007669"/>
    <property type="project" value="UniProtKB-KW"/>
</dbReference>
<keyword evidence="13" id="KW-1185">Reference proteome</keyword>
<reference evidence="13" key="1">
    <citation type="journal article" date="2004" name="Environ. Microbiol.">
        <title>The genome of Desulfotalea psychrophila, a sulfate-reducing bacterium from permanently cold Arctic sediments.</title>
        <authorList>
            <person name="Rabus R."/>
            <person name="Ruepp A."/>
            <person name="Frickey T."/>
            <person name="Rattei T."/>
            <person name="Fartmann B."/>
            <person name="Stark M."/>
            <person name="Bauer M."/>
            <person name="Zibat A."/>
            <person name="Lombardot T."/>
            <person name="Becker I."/>
            <person name="Amann J."/>
            <person name="Gellner K."/>
            <person name="Teeling H."/>
            <person name="Leuschner W.D."/>
            <person name="Gloeckner F.-O."/>
            <person name="Lupas A.N."/>
            <person name="Amann R."/>
            <person name="Klenk H.-P."/>
        </authorList>
    </citation>
    <scope>NUCLEOTIDE SEQUENCE [LARGE SCALE GENOMIC DNA]</scope>
    <source>
        <strain evidence="13">DSM 12343 / LSv54</strain>
    </source>
</reference>
<feature type="transmembrane region" description="Helical" evidence="9">
    <location>
        <begin position="67"/>
        <end position="88"/>
    </location>
</feature>
<evidence type="ECO:0000313" key="12">
    <source>
        <dbReference type="EMBL" id="CAG34809.1"/>
    </source>
</evidence>
<dbReference type="KEGG" id="dps:DP0080"/>
<dbReference type="SUPFAM" id="SSF90123">
    <property type="entry name" value="ABC transporter transmembrane region"/>
    <property type="match status" value="1"/>
</dbReference>
<dbReference type="PANTHER" id="PTHR43394:SF1">
    <property type="entry name" value="ATP-BINDING CASSETTE SUB-FAMILY B MEMBER 10, MITOCHONDRIAL"/>
    <property type="match status" value="1"/>
</dbReference>
<dbReference type="HOGENOM" id="CLU_000604_84_3_7"/>
<dbReference type="Pfam" id="PF00664">
    <property type="entry name" value="ABC_membrane"/>
    <property type="match status" value="1"/>
</dbReference>
<dbReference type="AlphaFoldDB" id="Q6AS66"/>
<feature type="transmembrane region" description="Helical" evidence="9">
    <location>
        <begin position="260"/>
        <end position="278"/>
    </location>
</feature>
<dbReference type="GO" id="GO:0015421">
    <property type="term" value="F:ABC-type oligopeptide transporter activity"/>
    <property type="evidence" value="ECO:0007669"/>
    <property type="project" value="TreeGrafter"/>
</dbReference>
<name>Q6AS66_DESPS</name>
<protein>
    <submittedName>
        <fullName evidence="12">Related to ABC transporter, multidrug resistance-like ATP-binding protein (MdlA)</fullName>
    </submittedName>
</protein>
<feature type="domain" description="ABC transporter" evidence="10">
    <location>
        <begin position="347"/>
        <end position="580"/>
    </location>
</feature>
<keyword evidence="2" id="KW-0813">Transport</keyword>
<dbReference type="InterPro" id="IPR003593">
    <property type="entry name" value="AAA+_ATPase"/>
</dbReference>
<keyword evidence="8 9" id="KW-0472">Membrane</keyword>
<evidence type="ECO:0000256" key="7">
    <source>
        <dbReference type="ARBA" id="ARBA00022989"/>
    </source>
</evidence>
<evidence type="ECO:0000256" key="8">
    <source>
        <dbReference type="ARBA" id="ARBA00023136"/>
    </source>
</evidence>
<dbReference type="PANTHER" id="PTHR43394">
    <property type="entry name" value="ATP-DEPENDENT PERMEASE MDL1, MITOCHONDRIAL"/>
    <property type="match status" value="1"/>
</dbReference>
<evidence type="ECO:0000256" key="1">
    <source>
        <dbReference type="ARBA" id="ARBA00004651"/>
    </source>
</evidence>
<dbReference type="GO" id="GO:0016887">
    <property type="term" value="F:ATP hydrolysis activity"/>
    <property type="evidence" value="ECO:0007669"/>
    <property type="project" value="InterPro"/>
</dbReference>
<feature type="transmembrane region" description="Helical" evidence="9">
    <location>
        <begin position="28"/>
        <end position="47"/>
    </location>
</feature>
<dbReference type="InterPro" id="IPR017871">
    <property type="entry name" value="ABC_transporter-like_CS"/>
</dbReference>
<dbReference type="InterPro" id="IPR027417">
    <property type="entry name" value="P-loop_NTPase"/>
</dbReference>
<accession>Q6AS66</accession>
<evidence type="ECO:0000313" key="13">
    <source>
        <dbReference type="Proteomes" id="UP000000602"/>
    </source>
</evidence>
<feature type="domain" description="ABC transmembrane type-1" evidence="11">
    <location>
        <begin position="32"/>
        <end position="313"/>
    </location>
</feature>
<dbReference type="EMBL" id="CR522870">
    <property type="protein sequence ID" value="CAG34809.1"/>
    <property type="molecule type" value="Genomic_DNA"/>
</dbReference>
<keyword evidence="7 9" id="KW-1133">Transmembrane helix</keyword>
<evidence type="ECO:0000256" key="2">
    <source>
        <dbReference type="ARBA" id="ARBA00022448"/>
    </source>
</evidence>